<dbReference type="KEGG" id="sis:LS215_0141"/>
<reference evidence="1 2" key="1">
    <citation type="journal article" date="2009" name="Proc. Natl. Acad. Sci. U.S.A.">
        <title>Biogeography of the Sulfolobus islandicus pan-genome.</title>
        <authorList>
            <person name="Reno M.L."/>
            <person name="Held N.L."/>
            <person name="Fields C.J."/>
            <person name="Burke P.V."/>
            <person name="Whitaker R.J."/>
        </authorList>
    </citation>
    <scope>NUCLEOTIDE SEQUENCE [LARGE SCALE GENOMIC DNA]</scope>
    <source>
        <strain evidence="2">L.S.2.15 / Lassen #1</strain>
    </source>
</reference>
<sequence>MVVEEVKRILQKNGLKVEKVVILPSDDVNTKYIKKYEGFVRLTEIYTGVAVVEGIQIPFIAQYLEGKVHVYLYPEKDFYLSHLVGELNGL</sequence>
<organism evidence="1 2">
    <name type="scientific">Saccharolobus islandicus (strain L.S.2.15 / Lassen #1)</name>
    <name type="common">Sulfolobus islandicus</name>
    <dbReference type="NCBI Taxonomy" id="429572"/>
    <lineage>
        <taxon>Archaea</taxon>
        <taxon>Thermoproteota</taxon>
        <taxon>Thermoprotei</taxon>
        <taxon>Sulfolobales</taxon>
        <taxon>Sulfolobaceae</taxon>
        <taxon>Saccharolobus</taxon>
    </lineage>
</organism>
<dbReference type="RefSeq" id="WP_012712800.1">
    <property type="nucleotide sequence ID" value="NC_012589.1"/>
</dbReference>
<name>C3MJL7_SACI2</name>
<proteinExistence type="predicted"/>
<dbReference type="HOGENOM" id="CLU_2434005_0_0_2"/>
<evidence type="ECO:0000313" key="1">
    <source>
        <dbReference type="EMBL" id="ACP34295.1"/>
    </source>
</evidence>
<dbReference type="Pfam" id="PF17545">
    <property type="entry name" value="DUF5461"/>
    <property type="match status" value="1"/>
</dbReference>
<gene>
    <name evidence="1" type="ordered locus">LS215_0141</name>
</gene>
<dbReference type="InterPro" id="IPR035194">
    <property type="entry name" value="DUF5461"/>
</dbReference>
<dbReference type="AlphaFoldDB" id="C3MJL7"/>
<accession>C3MJL7</accession>
<dbReference type="EMBL" id="CP001399">
    <property type="protein sequence ID" value="ACP34295.1"/>
    <property type="molecule type" value="Genomic_DNA"/>
</dbReference>
<dbReference type="GeneID" id="7797208"/>
<dbReference type="Proteomes" id="UP000001747">
    <property type="component" value="Chromosome"/>
</dbReference>
<evidence type="ECO:0000313" key="2">
    <source>
        <dbReference type="Proteomes" id="UP000001747"/>
    </source>
</evidence>
<protein>
    <submittedName>
        <fullName evidence="1">Uncharacterized protein</fullName>
    </submittedName>
</protein>
<dbReference type="OrthoDB" id="379972at2157"/>